<dbReference type="PROSITE" id="PS51819">
    <property type="entry name" value="VOC"/>
    <property type="match status" value="2"/>
</dbReference>
<dbReference type="Proteomes" id="UP000741863">
    <property type="component" value="Unassembled WGS sequence"/>
</dbReference>
<name>A0ABS2PEX1_9BACL</name>
<dbReference type="GO" id="GO:0018577">
    <property type="term" value="F:catechol 2,3-dioxygenase activity"/>
    <property type="evidence" value="ECO:0007669"/>
    <property type="project" value="UniProtKB-EC"/>
</dbReference>
<dbReference type="SUPFAM" id="SSF54593">
    <property type="entry name" value="Glyoxalase/Bleomycin resistance protein/Dihydroxybiphenyl dioxygenase"/>
    <property type="match status" value="2"/>
</dbReference>
<feature type="domain" description="VOC" evidence="1">
    <location>
        <begin position="168"/>
        <end position="280"/>
    </location>
</feature>
<keyword evidence="2" id="KW-0560">Oxidoreductase</keyword>
<comment type="caution">
    <text evidence="2">The sequence shown here is derived from an EMBL/GenBank/DDBJ whole genome shotgun (WGS) entry which is preliminary data.</text>
</comment>
<proteinExistence type="predicted"/>
<protein>
    <submittedName>
        <fullName evidence="2">Catechol 2,3-dioxygenase</fullName>
        <ecNumber evidence="2">1.13.11.2</ecNumber>
    </submittedName>
</protein>
<feature type="domain" description="VOC" evidence="1">
    <location>
        <begin position="10"/>
        <end position="126"/>
    </location>
</feature>
<evidence type="ECO:0000313" key="2">
    <source>
        <dbReference type="EMBL" id="MBM7633978.1"/>
    </source>
</evidence>
<dbReference type="InterPro" id="IPR029068">
    <property type="entry name" value="Glyas_Bleomycin-R_OHBP_Dase"/>
</dbReference>
<organism evidence="2 3">
    <name type="scientific">Geomicrobium sediminis</name>
    <dbReference type="NCBI Taxonomy" id="1347788"/>
    <lineage>
        <taxon>Bacteria</taxon>
        <taxon>Bacillati</taxon>
        <taxon>Bacillota</taxon>
        <taxon>Bacilli</taxon>
        <taxon>Bacillales</taxon>
        <taxon>Geomicrobium</taxon>
    </lineage>
</organism>
<evidence type="ECO:0000313" key="3">
    <source>
        <dbReference type="Proteomes" id="UP000741863"/>
    </source>
</evidence>
<evidence type="ECO:0000259" key="1">
    <source>
        <dbReference type="PROSITE" id="PS51819"/>
    </source>
</evidence>
<dbReference type="InterPro" id="IPR004360">
    <property type="entry name" value="Glyas_Fos-R_dOase_dom"/>
</dbReference>
<keyword evidence="3" id="KW-1185">Reference proteome</keyword>
<dbReference type="EMBL" id="JAFBEC010000009">
    <property type="protein sequence ID" value="MBM7633978.1"/>
    <property type="molecule type" value="Genomic_DNA"/>
</dbReference>
<sequence>MNFHNDATIHVSHVSLNVTNLDRSLSFYEKVIGLHTLNRQDNVAQLSANGKTPLLDLYQPTDAQPKEPRTTGLYHFALLLPTRKDLAHIVQHFQRIGLPIASSDHLVSEAIYFNDPDGNGIEIYADRDAKDWTWNDGLVHMTVDPLDFDDLLEDVEASTWSAVPSNTVMGHLHLHVANLLETETFYTEGLGLDVVSRFSNQALFISDNGYHHHLGLNVWNGVGAKPPSSHSTGLRFYTLTLPNEQARQDMITRLQRLQVTVSDDFMIADPSNNQFLLHVPS</sequence>
<reference evidence="2 3" key="1">
    <citation type="submission" date="2021-01" db="EMBL/GenBank/DDBJ databases">
        <title>Genomic Encyclopedia of Type Strains, Phase IV (KMG-IV): sequencing the most valuable type-strain genomes for metagenomic binning, comparative biology and taxonomic classification.</title>
        <authorList>
            <person name="Goeker M."/>
        </authorList>
    </citation>
    <scope>NUCLEOTIDE SEQUENCE [LARGE SCALE GENOMIC DNA]</scope>
    <source>
        <strain evidence="2 3">DSM 25540</strain>
    </source>
</reference>
<dbReference type="PANTHER" id="PTHR43279">
    <property type="entry name" value="CATECHOL-2,3-DIOXYGENASE"/>
    <property type="match status" value="1"/>
</dbReference>
<dbReference type="Gene3D" id="3.10.180.10">
    <property type="entry name" value="2,3-Dihydroxybiphenyl 1,2-Dioxygenase, domain 1"/>
    <property type="match status" value="2"/>
</dbReference>
<gene>
    <name evidence="2" type="ORF">JOD17_003078</name>
</gene>
<dbReference type="EC" id="1.13.11.2" evidence="2"/>
<accession>A0ABS2PEX1</accession>
<dbReference type="InterPro" id="IPR037523">
    <property type="entry name" value="VOC_core"/>
</dbReference>
<dbReference type="Pfam" id="PF00903">
    <property type="entry name" value="Glyoxalase"/>
    <property type="match status" value="1"/>
</dbReference>
<dbReference type="PANTHER" id="PTHR43279:SF1">
    <property type="entry name" value="CATECHOL-2,3-DIOXYGENASE"/>
    <property type="match status" value="1"/>
</dbReference>
<dbReference type="RefSeq" id="WP_204698722.1">
    <property type="nucleotide sequence ID" value="NZ_JAFBEC010000009.1"/>
</dbReference>